<evidence type="ECO:0000256" key="3">
    <source>
        <dbReference type="ARBA" id="ARBA00023125"/>
    </source>
</evidence>
<dbReference type="PANTHER" id="PTHR30146:SF148">
    <property type="entry name" value="HTH-TYPE TRANSCRIPTIONAL REPRESSOR PURR-RELATED"/>
    <property type="match status" value="1"/>
</dbReference>
<dbReference type="Gene3D" id="3.40.50.2300">
    <property type="match status" value="2"/>
</dbReference>
<dbReference type="EMBL" id="DVFT01000074">
    <property type="protein sequence ID" value="HIQ95880.1"/>
    <property type="molecule type" value="Genomic_DNA"/>
</dbReference>
<dbReference type="Gene3D" id="1.10.260.40">
    <property type="entry name" value="lambda repressor-like DNA-binding domains"/>
    <property type="match status" value="1"/>
</dbReference>
<keyword evidence="1" id="KW-0678">Repressor</keyword>
<proteinExistence type="predicted"/>
<organism evidence="6 7">
    <name type="scientific">Candidatus Limivivens merdigallinarum</name>
    <dbReference type="NCBI Taxonomy" id="2840859"/>
    <lineage>
        <taxon>Bacteria</taxon>
        <taxon>Bacillati</taxon>
        <taxon>Bacillota</taxon>
        <taxon>Clostridia</taxon>
        <taxon>Lachnospirales</taxon>
        <taxon>Lachnospiraceae</taxon>
        <taxon>Lachnospiraceae incertae sedis</taxon>
        <taxon>Candidatus Limivivens</taxon>
    </lineage>
</organism>
<evidence type="ECO:0000256" key="2">
    <source>
        <dbReference type="ARBA" id="ARBA00023015"/>
    </source>
</evidence>
<keyword evidence="2" id="KW-0805">Transcription regulation</keyword>
<evidence type="ECO:0000259" key="5">
    <source>
        <dbReference type="PROSITE" id="PS50932"/>
    </source>
</evidence>
<dbReference type="InterPro" id="IPR010982">
    <property type="entry name" value="Lambda_DNA-bd_dom_sf"/>
</dbReference>
<dbReference type="SUPFAM" id="SSF53822">
    <property type="entry name" value="Periplasmic binding protein-like I"/>
    <property type="match status" value="1"/>
</dbReference>
<reference evidence="6" key="2">
    <citation type="journal article" date="2021" name="PeerJ">
        <title>Extensive microbial diversity within the chicken gut microbiome revealed by metagenomics and culture.</title>
        <authorList>
            <person name="Gilroy R."/>
            <person name="Ravi A."/>
            <person name="Getino M."/>
            <person name="Pursley I."/>
            <person name="Horton D.L."/>
            <person name="Alikhan N.F."/>
            <person name="Baker D."/>
            <person name="Gharbi K."/>
            <person name="Hall N."/>
            <person name="Watson M."/>
            <person name="Adriaenssens E.M."/>
            <person name="Foster-Nyarko E."/>
            <person name="Jarju S."/>
            <person name="Secka A."/>
            <person name="Antonio M."/>
            <person name="Oren A."/>
            <person name="Chaudhuri R.R."/>
            <person name="La Ragione R."/>
            <person name="Hildebrand F."/>
            <person name="Pallen M.J."/>
        </authorList>
    </citation>
    <scope>NUCLEOTIDE SEQUENCE</scope>
    <source>
        <strain evidence="6">ChiSjej3B21-11622</strain>
    </source>
</reference>
<dbReference type="InterPro" id="IPR028082">
    <property type="entry name" value="Peripla_BP_I"/>
</dbReference>
<evidence type="ECO:0000313" key="7">
    <source>
        <dbReference type="Proteomes" id="UP000886886"/>
    </source>
</evidence>
<keyword evidence="3 6" id="KW-0238">DNA-binding</keyword>
<dbReference type="CDD" id="cd01392">
    <property type="entry name" value="HTH_LacI"/>
    <property type="match status" value="1"/>
</dbReference>
<protein>
    <submittedName>
        <fullName evidence="6">LacI family DNA-binding transcriptional regulator</fullName>
    </submittedName>
</protein>
<name>A0A9D0ZW13_9FIRM</name>
<evidence type="ECO:0000313" key="6">
    <source>
        <dbReference type="EMBL" id="HIQ95880.1"/>
    </source>
</evidence>
<gene>
    <name evidence="6" type="ORF">IAB26_04885</name>
</gene>
<sequence>MKCTIKEIAHELNLSRNTVAKVLSNKNGVSEKTRKLVLEKARELNYRSAISESADALMSDVPDSILLLTRASVNYSVFWINVMKGIESVLIKNNCSLTLGIMDDSDMRNLRLPPNVHNPSVKGIILVEICDLRVCEAILKLGLPTVTVDMPREYETLFGRIDIITMENKVHIRHLVTKLIQKGCRHFAFAGDIYSSNVGRGFQERYDALCETLAQHDLSLDLECSLLGETDQQFMNGNYLAERLKSMKHLPDVFICGNDWTAIQIMHAAQFLGYAVPRDFSICGFDNIAESEHTFPPLTTISTPKEALGTAAAECIVNRMRNPDAPYVYSQYMTTLILRESIAF</sequence>
<dbReference type="PROSITE" id="PS50932">
    <property type="entry name" value="HTH_LACI_2"/>
    <property type="match status" value="1"/>
</dbReference>
<dbReference type="InterPro" id="IPR046335">
    <property type="entry name" value="LacI/GalR-like_sensor"/>
</dbReference>
<keyword evidence="4" id="KW-0804">Transcription</keyword>
<dbReference type="SMART" id="SM00354">
    <property type="entry name" value="HTH_LACI"/>
    <property type="match status" value="1"/>
</dbReference>
<dbReference type="Pfam" id="PF00356">
    <property type="entry name" value="LacI"/>
    <property type="match status" value="1"/>
</dbReference>
<dbReference type="GO" id="GO:0000976">
    <property type="term" value="F:transcription cis-regulatory region binding"/>
    <property type="evidence" value="ECO:0007669"/>
    <property type="project" value="TreeGrafter"/>
</dbReference>
<dbReference type="InterPro" id="IPR000843">
    <property type="entry name" value="HTH_LacI"/>
</dbReference>
<dbReference type="AlphaFoldDB" id="A0A9D0ZW13"/>
<dbReference type="Pfam" id="PF13377">
    <property type="entry name" value="Peripla_BP_3"/>
    <property type="match status" value="1"/>
</dbReference>
<evidence type="ECO:0000256" key="4">
    <source>
        <dbReference type="ARBA" id="ARBA00023163"/>
    </source>
</evidence>
<dbReference type="SUPFAM" id="SSF47413">
    <property type="entry name" value="lambda repressor-like DNA-binding domains"/>
    <property type="match status" value="1"/>
</dbReference>
<dbReference type="GO" id="GO:0003700">
    <property type="term" value="F:DNA-binding transcription factor activity"/>
    <property type="evidence" value="ECO:0007669"/>
    <property type="project" value="TreeGrafter"/>
</dbReference>
<accession>A0A9D0ZW13</accession>
<comment type="caution">
    <text evidence="6">The sequence shown here is derived from an EMBL/GenBank/DDBJ whole genome shotgun (WGS) entry which is preliminary data.</text>
</comment>
<reference evidence="6" key="1">
    <citation type="submission" date="2020-10" db="EMBL/GenBank/DDBJ databases">
        <authorList>
            <person name="Gilroy R."/>
        </authorList>
    </citation>
    <scope>NUCLEOTIDE SEQUENCE</scope>
    <source>
        <strain evidence="6">ChiSjej3B21-11622</strain>
    </source>
</reference>
<dbReference type="PANTHER" id="PTHR30146">
    <property type="entry name" value="LACI-RELATED TRANSCRIPTIONAL REPRESSOR"/>
    <property type="match status" value="1"/>
</dbReference>
<dbReference type="Proteomes" id="UP000886886">
    <property type="component" value="Unassembled WGS sequence"/>
</dbReference>
<feature type="domain" description="HTH lacI-type" evidence="5">
    <location>
        <begin position="4"/>
        <end position="59"/>
    </location>
</feature>
<evidence type="ECO:0000256" key="1">
    <source>
        <dbReference type="ARBA" id="ARBA00022491"/>
    </source>
</evidence>